<gene>
    <name evidence="1" type="ORF">Z045_04730</name>
</gene>
<dbReference type="Pfam" id="PF00702">
    <property type="entry name" value="Hydrolase"/>
    <property type="match status" value="1"/>
</dbReference>
<dbReference type="PATRIC" id="fig|1441730.3.peg.987"/>
<sequence length="241" mass="26705">MAETRFDAVLFDFSGTLFRLEEDESWLADVTDHEGRPFDVHRQAELMRRLTQPVGQPVEMDADEHHAWTNRDREPRWHREAYLTVLRRSGVADPEQAQALYEKVTDPDCWTVYPDTVPVIEALAGDGIAVGVVSNIAFDLRPAFARLGIDDLVSVFALSFEVGAVKPEPEIFRYAVDRLGVDPRRTLMIGDSEKADGAARSIGCAFELVEPTPTTERHDALWTALAAAGITPTEPGAGRSS</sequence>
<evidence type="ECO:0000313" key="1">
    <source>
        <dbReference type="EMBL" id="KSZ59503.1"/>
    </source>
</evidence>
<dbReference type="GeneID" id="86865743"/>
<dbReference type="Gene3D" id="3.40.50.1000">
    <property type="entry name" value="HAD superfamily/HAD-like"/>
    <property type="match status" value="1"/>
</dbReference>
<organism evidence="1 2">
    <name type="scientific">Rhodococcus pyridinivorans KG-16</name>
    <dbReference type="NCBI Taxonomy" id="1441730"/>
    <lineage>
        <taxon>Bacteria</taxon>
        <taxon>Bacillati</taxon>
        <taxon>Actinomycetota</taxon>
        <taxon>Actinomycetes</taxon>
        <taxon>Mycobacteriales</taxon>
        <taxon>Nocardiaceae</taxon>
        <taxon>Rhodococcus</taxon>
    </lineage>
</organism>
<reference evidence="2" key="1">
    <citation type="submission" date="2015-01" db="EMBL/GenBank/DDBJ databases">
        <title>Draft genome sequence of Rhodococcus pyridinivorans strain KG-16, a hydrocarbon-degrading bacterium.</title>
        <authorList>
            <person name="Aggarwal R.K."/>
            <person name="Dawar C."/>
        </authorList>
    </citation>
    <scope>NUCLEOTIDE SEQUENCE [LARGE SCALE GENOMIC DNA]</scope>
    <source>
        <strain evidence="2">KG-16</strain>
    </source>
</reference>
<reference evidence="1 2" key="2">
    <citation type="journal article" date="2016" name="Genome Announc.">
        <title>Draft Genome Sequence of a Versatile Hydrocarbon-Degrading Bacterium, Rhodococcus pyridinivorans Strain KG-16, Collected from Oil Fields in India.</title>
        <authorList>
            <person name="Aggarwal R.K."/>
            <person name="Dawar C."/>
            <person name="Phanindranath R."/>
            <person name="Mutnuri L."/>
            <person name="Dayal A.M."/>
        </authorList>
    </citation>
    <scope>NUCLEOTIDE SEQUENCE [LARGE SCALE GENOMIC DNA]</scope>
    <source>
        <strain evidence="1 2">KG-16</strain>
    </source>
</reference>
<dbReference type="InterPro" id="IPR023214">
    <property type="entry name" value="HAD_sf"/>
</dbReference>
<dbReference type="NCBIfam" id="TIGR01509">
    <property type="entry name" value="HAD-SF-IA-v3"/>
    <property type="match status" value="1"/>
</dbReference>
<dbReference type="AlphaFoldDB" id="A0A0V9UNC7"/>
<protein>
    <submittedName>
        <fullName evidence="1">Haloacid dehalogenase</fullName>
    </submittedName>
</protein>
<dbReference type="NCBIfam" id="TIGR01549">
    <property type="entry name" value="HAD-SF-IA-v1"/>
    <property type="match status" value="1"/>
</dbReference>
<dbReference type="SFLD" id="SFLDG01129">
    <property type="entry name" value="C1.5:_HAD__Beta-PGM__Phosphata"/>
    <property type="match status" value="1"/>
</dbReference>
<proteinExistence type="predicted"/>
<dbReference type="PRINTS" id="PR00413">
    <property type="entry name" value="HADHALOGNASE"/>
</dbReference>
<dbReference type="PANTHER" id="PTHR46649">
    <property type="match status" value="1"/>
</dbReference>
<evidence type="ECO:0000313" key="2">
    <source>
        <dbReference type="Proteomes" id="UP000053060"/>
    </source>
</evidence>
<dbReference type="SFLD" id="SFLDS00003">
    <property type="entry name" value="Haloacid_Dehalogenase"/>
    <property type="match status" value="1"/>
</dbReference>
<dbReference type="InterPro" id="IPR006439">
    <property type="entry name" value="HAD-SF_hydro_IA"/>
</dbReference>
<name>A0A0V9UNC7_9NOCA</name>
<dbReference type="EMBL" id="AZXY01000002">
    <property type="protein sequence ID" value="KSZ59503.1"/>
    <property type="molecule type" value="Genomic_DNA"/>
</dbReference>
<comment type="caution">
    <text evidence="1">The sequence shown here is derived from an EMBL/GenBank/DDBJ whole genome shotgun (WGS) entry which is preliminary data.</text>
</comment>
<dbReference type="RefSeq" id="WP_060650887.1">
    <property type="nucleotide sequence ID" value="NZ_AZXY01000002.1"/>
</dbReference>
<dbReference type="PANTHER" id="PTHR46649:SF4">
    <property type="entry name" value="HALOACID DEHALOGENASE-LIKE HYDROLASE (HAD) SUPERFAMILY PROTEIN"/>
    <property type="match status" value="1"/>
</dbReference>
<dbReference type="InterPro" id="IPR036412">
    <property type="entry name" value="HAD-like_sf"/>
</dbReference>
<accession>A0A0V9UNC7</accession>
<dbReference type="SUPFAM" id="SSF56784">
    <property type="entry name" value="HAD-like"/>
    <property type="match status" value="1"/>
</dbReference>
<dbReference type="Proteomes" id="UP000053060">
    <property type="component" value="Unassembled WGS sequence"/>
</dbReference>